<dbReference type="GO" id="GO:0016787">
    <property type="term" value="F:hydrolase activity"/>
    <property type="evidence" value="ECO:0007669"/>
    <property type="project" value="UniProtKB-KW"/>
</dbReference>
<accession>A0A923MFE1</accession>
<keyword evidence="3" id="KW-0378">Hydrolase</keyword>
<dbReference type="PANTHER" id="PTHR30143">
    <property type="entry name" value="ACID HYDRATASE"/>
    <property type="match status" value="1"/>
</dbReference>
<gene>
    <name evidence="3" type="ORF">H8R02_29020</name>
</gene>
<protein>
    <submittedName>
        <fullName evidence="3">Fumarylacetoacetate hydrolase family protein</fullName>
    </submittedName>
</protein>
<feature type="domain" description="Fumarylacetoacetase-like C-terminal" evidence="2">
    <location>
        <begin position="98"/>
        <end position="253"/>
    </location>
</feature>
<evidence type="ECO:0000259" key="2">
    <source>
        <dbReference type="Pfam" id="PF01557"/>
    </source>
</evidence>
<evidence type="ECO:0000256" key="1">
    <source>
        <dbReference type="ARBA" id="ARBA00023239"/>
    </source>
</evidence>
<keyword evidence="1" id="KW-0456">Lyase</keyword>
<dbReference type="EMBL" id="JACORU010000018">
    <property type="protein sequence ID" value="MBC5768538.1"/>
    <property type="molecule type" value="Genomic_DNA"/>
</dbReference>
<dbReference type="GO" id="GO:0005737">
    <property type="term" value="C:cytoplasm"/>
    <property type="evidence" value="ECO:0007669"/>
    <property type="project" value="TreeGrafter"/>
</dbReference>
<evidence type="ECO:0000313" key="3">
    <source>
        <dbReference type="EMBL" id="MBC5768538.1"/>
    </source>
</evidence>
<dbReference type="RefSeq" id="WP_187085359.1">
    <property type="nucleotide sequence ID" value="NZ_JACORU010000018.1"/>
</dbReference>
<organism evidence="3 4">
    <name type="scientific">Ramlibacter albus</name>
    <dbReference type="NCBI Taxonomy" id="2079448"/>
    <lineage>
        <taxon>Bacteria</taxon>
        <taxon>Pseudomonadati</taxon>
        <taxon>Pseudomonadota</taxon>
        <taxon>Betaproteobacteria</taxon>
        <taxon>Burkholderiales</taxon>
        <taxon>Comamonadaceae</taxon>
        <taxon>Ramlibacter</taxon>
    </lineage>
</organism>
<evidence type="ECO:0000313" key="4">
    <source>
        <dbReference type="Proteomes" id="UP000596827"/>
    </source>
</evidence>
<name>A0A923MFE1_9BURK</name>
<dbReference type="InterPro" id="IPR011234">
    <property type="entry name" value="Fumarylacetoacetase-like_C"/>
</dbReference>
<dbReference type="GO" id="GO:0008684">
    <property type="term" value="F:2-oxopent-4-enoate hydratase activity"/>
    <property type="evidence" value="ECO:0007669"/>
    <property type="project" value="TreeGrafter"/>
</dbReference>
<comment type="caution">
    <text evidence="3">The sequence shown here is derived from an EMBL/GenBank/DDBJ whole genome shotgun (WGS) entry which is preliminary data.</text>
</comment>
<dbReference type="InterPro" id="IPR036663">
    <property type="entry name" value="Fumarylacetoacetase_C_sf"/>
</dbReference>
<keyword evidence="4" id="KW-1185">Reference proteome</keyword>
<sequence length="256" mass="27535">MSEPTPETARTQVADALLAARRARRTTPAAAVASLLQWAEDAYAVQDLVAHGLGQGLSRWWKSGGPSRNSTLTHAMLPPSGILQSPADARGLHFNFRKIEAEVALRLGRDVSAEDAKALQPDTARSLVDAMTVSIEIVDSRWTEAGDAPALCKLADLQSHGALVLGEWVPFEARDWAKQHCEVKIGAQHLEFTGTHSLGDPVWLLPIWLRHATRDGSVVEAGTVVTTGTWCGMPLARPGDLVQVRFEGIGSASVQL</sequence>
<dbReference type="InterPro" id="IPR050772">
    <property type="entry name" value="Hydratase-Decarb/MhpD_sf"/>
</dbReference>
<proteinExistence type="predicted"/>
<dbReference type="AlphaFoldDB" id="A0A923MFE1"/>
<dbReference type="Gene3D" id="3.90.850.10">
    <property type="entry name" value="Fumarylacetoacetase-like, C-terminal domain"/>
    <property type="match status" value="1"/>
</dbReference>
<dbReference type="SUPFAM" id="SSF56529">
    <property type="entry name" value="FAH"/>
    <property type="match status" value="1"/>
</dbReference>
<dbReference type="Proteomes" id="UP000596827">
    <property type="component" value="Unassembled WGS sequence"/>
</dbReference>
<dbReference type="PANTHER" id="PTHR30143:SF0">
    <property type="entry name" value="2-KETO-4-PENTENOATE HYDRATASE"/>
    <property type="match status" value="1"/>
</dbReference>
<dbReference type="Pfam" id="PF01557">
    <property type="entry name" value="FAA_hydrolase"/>
    <property type="match status" value="1"/>
</dbReference>
<reference evidence="3" key="1">
    <citation type="submission" date="2020-08" db="EMBL/GenBank/DDBJ databases">
        <title>Ramlibacter sp. GTP1 16S ribosomal RNA gene genome sequencing and assembly.</title>
        <authorList>
            <person name="Kang M."/>
        </authorList>
    </citation>
    <scope>NUCLEOTIDE SEQUENCE</scope>
    <source>
        <strain evidence="3">GTP1</strain>
    </source>
</reference>